<keyword evidence="3" id="KW-1185">Reference proteome</keyword>
<sequence length="194" mass="22424">MPGRNRYYRCRIRDSLLEKLVKEDVQMELPDKLRGHIRTLDEARWKESSARVVRWKDRKALDAPTPTPGSSTRSPQINHSDDSPDVVDLFLLEQGESSIIPGWDMLRRRVVEEPDLTAVQVPPSREAPDSSPEPDRRNADRRVTTWLSDTLDDKDRQWVVQIVSGDTVRSAFRNIGRNRVWELEIGSQAQNRDV</sequence>
<name>A0ABD0YTI3_9HEMI</name>
<dbReference type="Proteomes" id="UP001558652">
    <property type="component" value="Unassembled WGS sequence"/>
</dbReference>
<dbReference type="EMBL" id="JBFDAA010000002">
    <property type="protein sequence ID" value="KAL1139256.1"/>
    <property type="molecule type" value="Genomic_DNA"/>
</dbReference>
<proteinExistence type="predicted"/>
<reference evidence="2 3" key="1">
    <citation type="submission" date="2024-07" db="EMBL/GenBank/DDBJ databases">
        <title>Chromosome-level genome assembly of the water stick insect Ranatra chinensis (Heteroptera: Nepidae).</title>
        <authorList>
            <person name="Liu X."/>
        </authorList>
    </citation>
    <scope>NUCLEOTIDE SEQUENCE [LARGE SCALE GENOMIC DNA]</scope>
    <source>
        <strain evidence="2">Cailab_2021Rc</strain>
        <tissue evidence="2">Muscle</tissue>
    </source>
</reference>
<evidence type="ECO:0000313" key="2">
    <source>
        <dbReference type="EMBL" id="KAL1139256.1"/>
    </source>
</evidence>
<evidence type="ECO:0000313" key="3">
    <source>
        <dbReference type="Proteomes" id="UP001558652"/>
    </source>
</evidence>
<feature type="region of interest" description="Disordered" evidence="1">
    <location>
        <begin position="56"/>
        <end position="81"/>
    </location>
</feature>
<dbReference type="AlphaFoldDB" id="A0ABD0YTI3"/>
<protein>
    <submittedName>
        <fullName evidence="2">Uncharacterized protein</fullName>
    </submittedName>
</protein>
<accession>A0ABD0YTI3</accession>
<feature type="region of interest" description="Disordered" evidence="1">
    <location>
        <begin position="117"/>
        <end position="141"/>
    </location>
</feature>
<evidence type="ECO:0000256" key="1">
    <source>
        <dbReference type="SAM" id="MobiDB-lite"/>
    </source>
</evidence>
<comment type="caution">
    <text evidence="2">The sequence shown here is derived from an EMBL/GenBank/DDBJ whole genome shotgun (WGS) entry which is preliminary data.</text>
</comment>
<gene>
    <name evidence="2" type="ORF">AAG570_006242</name>
</gene>
<organism evidence="2 3">
    <name type="scientific">Ranatra chinensis</name>
    <dbReference type="NCBI Taxonomy" id="642074"/>
    <lineage>
        <taxon>Eukaryota</taxon>
        <taxon>Metazoa</taxon>
        <taxon>Ecdysozoa</taxon>
        <taxon>Arthropoda</taxon>
        <taxon>Hexapoda</taxon>
        <taxon>Insecta</taxon>
        <taxon>Pterygota</taxon>
        <taxon>Neoptera</taxon>
        <taxon>Paraneoptera</taxon>
        <taxon>Hemiptera</taxon>
        <taxon>Heteroptera</taxon>
        <taxon>Panheteroptera</taxon>
        <taxon>Nepomorpha</taxon>
        <taxon>Nepidae</taxon>
        <taxon>Ranatrinae</taxon>
        <taxon>Ranatra</taxon>
    </lineage>
</organism>